<keyword evidence="2" id="KW-1185">Reference proteome</keyword>
<dbReference type="Proteomes" id="UP000095759">
    <property type="component" value="Unassembled WGS sequence"/>
</dbReference>
<name>A0A1E5NYV7_9ACTN</name>
<reference evidence="1 2" key="1">
    <citation type="submission" date="2016-08" db="EMBL/GenBank/DDBJ databases">
        <title>Complete genome sequence of Streptomyces agglomeratus strain 6-3-2, a novel anti-MRSA actinomycete isolated from Wuli of Tebit, China.</title>
        <authorList>
            <person name="Chen X."/>
        </authorList>
    </citation>
    <scope>NUCLEOTIDE SEQUENCE [LARGE SCALE GENOMIC DNA]</scope>
    <source>
        <strain evidence="1 2">6-3-2</strain>
    </source>
</reference>
<dbReference type="RefSeq" id="WP_069936136.1">
    <property type="nucleotide sequence ID" value="NZ_MEHJ01000002.1"/>
</dbReference>
<accession>A0A1E5NYV7</accession>
<sequence>MTRHDGKTRTVRGTLDVTDPFCPSSGLHRAGIGVTFDMRLARNGDFYASGRYRQALDHELYLYGYTGKKLSTKVVHRSKMSSLLCLSQPACERGTTGNSGGY</sequence>
<dbReference type="AlphaFoldDB" id="A0A1E5NYV7"/>
<proteinExistence type="predicted"/>
<dbReference type="EMBL" id="MEHJ01000002">
    <property type="protein sequence ID" value="OEJ21503.1"/>
    <property type="molecule type" value="Genomic_DNA"/>
</dbReference>
<comment type="caution">
    <text evidence="1">The sequence shown here is derived from an EMBL/GenBank/DDBJ whole genome shotgun (WGS) entry which is preliminary data.</text>
</comment>
<protein>
    <submittedName>
        <fullName evidence="1">Uncharacterized protein</fullName>
    </submittedName>
</protein>
<organism evidence="1 2">
    <name type="scientific">Streptomyces agglomeratus</name>
    <dbReference type="NCBI Taxonomy" id="285458"/>
    <lineage>
        <taxon>Bacteria</taxon>
        <taxon>Bacillati</taxon>
        <taxon>Actinomycetota</taxon>
        <taxon>Actinomycetes</taxon>
        <taxon>Kitasatosporales</taxon>
        <taxon>Streptomycetaceae</taxon>
        <taxon>Streptomyces</taxon>
    </lineage>
</organism>
<gene>
    <name evidence="1" type="ORF">AS594_38815</name>
</gene>
<evidence type="ECO:0000313" key="2">
    <source>
        <dbReference type="Proteomes" id="UP000095759"/>
    </source>
</evidence>
<evidence type="ECO:0000313" key="1">
    <source>
        <dbReference type="EMBL" id="OEJ21503.1"/>
    </source>
</evidence>